<dbReference type="KEGG" id="pbf:CFX0092_A2790"/>
<feature type="transmembrane region" description="Helical" evidence="1">
    <location>
        <begin position="147"/>
        <end position="165"/>
    </location>
</feature>
<feature type="transmembrane region" description="Helical" evidence="1">
    <location>
        <begin position="6"/>
        <end position="22"/>
    </location>
</feature>
<sequence length="332" mass="34863">MSILLVSLPVLAVIVLANLITARGGNGARLAFNLLLFVAHALLLAVGVAILVRPALWLTVATGQELLGSATVGPALVGIGLWGMLVTLKPARRALARVLPALEPESPVHTLALVAVGYLLGNAALSLAPGALDALAAGVEVTVLDVLGQQFVFVLAAFAGAGLLTRREPAALNERLGLTRPTAAQVWTGIRWMVFFVFLQGCISITWTLLDPTQAEQLSGVNEALLGSFDTVWEWFLLAAAAGLGEELLFRGALQPIFGILPTSLIFAVSHVQYGLSPATLAIFLLSVILGIIRRRSNTTVAIIVHAGYNFILGLISLLAVYLQSVVSQGGF</sequence>
<dbReference type="Pfam" id="PF02517">
    <property type="entry name" value="Rce1-like"/>
    <property type="match status" value="1"/>
</dbReference>
<evidence type="ECO:0000313" key="4">
    <source>
        <dbReference type="Proteomes" id="UP000215027"/>
    </source>
</evidence>
<name>A0A160T616_9CHLR</name>
<keyword evidence="3" id="KW-0378">Hydrolase</keyword>
<dbReference type="AlphaFoldDB" id="A0A160T616"/>
<keyword evidence="1" id="KW-1133">Transmembrane helix</keyword>
<reference evidence="3" key="1">
    <citation type="submission" date="2016-01" db="EMBL/GenBank/DDBJ databases">
        <authorList>
            <person name="Mcilroy J.S."/>
            <person name="Karst M S."/>
            <person name="Albertsen M."/>
        </authorList>
    </citation>
    <scope>NUCLEOTIDE SEQUENCE</scope>
    <source>
        <strain evidence="3">Cfx-K</strain>
    </source>
</reference>
<proteinExistence type="predicted"/>
<dbReference type="GO" id="GO:0004175">
    <property type="term" value="F:endopeptidase activity"/>
    <property type="evidence" value="ECO:0007669"/>
    <property type="project" value="UniProtKB-ARBA"/>
</dbReference>
<dbReference type="OrthoDB" id="2986398at2"/>
<feature type="domain" description="CAAX prenyl protease 2/Lysostaphin resistance protein A-like" evidence="2">
    <location>
        <begin position="231"/>
        <end position="312"/>
    </location>
</feature>
<keyword evidence="3" id="KW-0645">Protease</keyword>
<accession>A0A160T616</accession>
<gene>
    <name evidence="3" type="ORF">CFX0092_A2790</name>
</gene>
<organism evidence="3 4">
    <name type="scientific">Candidatus Promineifilum breve</name>
    <dbReference type="NCBI Taxonomy" id="1806508"/>
    <lineage>
        <taxon>Bacteria</taxon>
        <taxon>Bacillati</taxon>
        <taxon>Chloroflexota</taxon>
        <taxon>Ardenticatenia</taxon>
        <taxon>Candidatus Promineifilales</taxon>
        <taxon>Candidatus Promineifilaceae</taxon>
        <taxon>Candidatus Promineifilum</taxon>
    </lineage>
</organism>
<evidence type="ECO:0000259" key="2">
    <source>
        <dbReference type="Pfam" id="PF02517"/>
    </source>
</evidence>
<feature type="transmembrane region" description="Helical" evidence="1">
    <location>
        <begin position="108"/>
        <end position="127"/>
    </location>
</feature>
<keyword evidence="4" id="KW-1185">Reference proteome</keyword>
<dbReference type="Proteomes" id="UP000215027">
    <property type="component" value="Chromosome I"/>
</dbReference>
<evidence type="ECO:0000313" key="3">
    <source>
        <dbReference type="EMBL" id="CUS04668.2"/>
    </source>
</evidence>
<feature type="transmembrane region" description="Helical" evidence="1">
    <location>
        <begin position="186"/>
        <end position="210"/>
    </location>
</feature>
<dbReference type="EMBL" id="LN890655">
    <property type="protein sequence ID" value="CUS04668.2"/>
    <property type="molecule type" value="Genomic_DNA"/>
</dbReference>
<protein>
    <submittedName>
        <fullName evidence="3">CAAX amino protease</fullName>
    </submittedName>
</protein>
<keyword evidence="1" id="KW-0472">Membrane</keyword>
<feature type="transmembrane region" description="Helical" evidence="1">
    <location>
        <begin position="275"/>
        <end position="293"/>
    </location>
</feature>
<feature type="transmembrane region" description="Helical" evidence="1">
    <location>
        <begin position="300"/>
        <end position="323"/>
    </location>
</feature>
<evidence type="ECO:0000256" key="1">
    <source>
        <dbReference type="SAM" id="Phobius"/>
    </source>
</evidence>
<dbReference type="InterPro" id="IPR003675">
    <property type="entry name" value="Rce1/LyrA-like_dom"/>
</dbReference>
<dbReference type="GO" id="GO:0080120">
    <property type="term" value="P:CAAX-box protein maturation"/>
    <property type="evidence" value="ECO:0007669"/>
    <property type="project" value="UniProtKB-ARBA"/>
</dbReference>
<dbReference type="GO" id="GO:0006508">
    <property type="term" value="P:proteolysis"/>
    <property type="evidence" value="ECO:0007669"/>
    <property type="project" value="UniProtKB-KW"/>
</dbReference>
<feature type="transmembrane region" description="Helical" evidence="1">
    <location>
        <begin position="66"/>
        <end position="88"/>
    </location>
</feature>
<feature type="transmembrane region" description="Helical" evidence="1">
    <location>
        <begin position="34"/>
        <end position="60"/>
    </location>
</feature>
<dbReference type="RefSeq" id="WP_095043972.1">
    <property type="nucleotide sequence ID" value="NZ_LN890655.1"/>
</dbReference>
<keyword evidence="1" id="KW-0812">Transmembrane</keyword>